<keyword evidence="3" id="KW-1185">Reference proteome</keyword>
<dbReference type="AlphaFoldDB" id="A0A4S8Q061"/>
<dbReference type="Proteomes" id="UP000308760">
    <property type="component" value="Unassembled WGS sequence"/>
</dbReference>
<feature type="region of interest" description="Disordered" evidence="1">
    <location>
        <begin position="92"/>
        <end position="154"/>
    </location>
</feature>
<sequence length="154" mass="16571">MGDRSFDSEETQRIGEAVVPPLASAYADLAGLISSSGKGLDGNLSPELSETYLDYHRLQHNASQETSQTLGRLGPTLVQIAEDDRLVENEINQAFEQAADEIQSDAYGGEGGYTPMSEGEKPEEMDETPGSYDDDLDGRTPNPTENPNSAGEDD</sequence>
<accession>A0A4S8Q061</accession>
<feature type="compositionally biased region" description="Acidic residues" evidence="1">
    <location>
        <begin position="121"/>
        <end position="136"/>
    </location>
</feature>
<protein>
    <submittedName>
        <fullName evidence="2">Uncharacterized protein</fullName>
    </submittedName>
</protein>
<name>A0A4S8Q061_9ACTN</name>
<evidence type="ECO:0000313" key="2">
    <source>
        <dbReference type="EMBL" id="THV33939.1"/>
    </source>
</evidence>
<dbReference type="EMBL" id="STGY01000081">
    <property type="protein sequence ID" value="THV33939.1"/>
    <property type="molecule type" value="Genomic_DNA"/>
</dbReference>
<evidence type="ECO:0000313" key="3">
    <source>
        <dbReference type="Proteomes" id="UP000308760"/>
    </source>
</evidence>
<gene>
    <name evidence="2" type="ORF">FAB82_24500</name>
</gene>
<proteinExistence type="predicted"/>
<reference evidence="3" key="1">
    <citation type="submission" date="2019-04" db="EMBL/GenBank/DDBJ databases">
        <title>Nocardioides xinjiangensis sp. nov.</title>
        <authorList>
            <person name="Liu S."/>
        </authorList>
    </citation>
    <scope>NUCLEOTIDE SEQUENCE [LARGE SCALE GENOMIC DNA]</scope>
    <source>
        <strain evidence="3">18</strain>
    </source>
</reference>
<comment type="caution">
    <text evidence="2">The sequence shown here is derived from an EMBL/GenBank/DDBJ whole genome shotgun (WGS) entry which is preliminary data.</text>
</comment>
<evidence type="ECO:0000256" key="1">
    <source>
        <dbReference type="SAM" id="MobiDB-lite"/>
    </source>
</evidence>
<dbReference type="RefSeq" id="WP_136537194.1">
    <property type="nucleotide sequence ID" value="NZ_STGY01000081.1"/>
</dbReference>
<organism evidence="2 3">
    <name type="scientific">Glycomyces buryatensis</name>
    <dbReference type="NCBI Taxonomy" id="2570927"/>
    <lineage>
        <taxon>Bacteria</taxon>
        <taxon>Bacillati</taxon>
        <taxon>Actinomycetota</taxon>
        <taxon>Actinomycetes</taxon>
        <taxon>Glycomycetales</taxon>
        <taxon>Glycomycetaceae</taxon>
        <taxon>Glycomyces</taxon>
    </lineage>
</organism>
<reference evidence="2 3" key="2">
    <citation type="submission" date="2019-05" db="EMBL/GenBank/DDBJ databases">
        <title>Glycomyces buryatensis sp. nov.</title>
        <authorList>
            <person name="Nikitina E."/>
        </authorList>
    </citation>
    <scope>NUCLEOTIDE SEQUENCE [LARGE SCALE GENOMIC DNA]</scope>
    <source>
        <strain evidence="2 3">18</strain>
    </source>
</reference>
<feature type="compositionally biased region" description="Polar residues" evidence="1">
    <location>
        <begin position="141"/>
        <end position="154"/>
    </location>
</feature>